<evidence type="ECO:0000256" key="1">
    <source>
        <dbReference type="SAM" id="MobiDB-lite"/>
    </source>
</evidence>
<accession>A0A0G4H7N5</accession>
<feature type="region of interest" description="Disordered" evidence="1">
    <location>
        <begin position="48"/>
        <end position="70"/>
    </location>
</feature>
<keyword evidence="3" id="KW-1185">Reference proteome</keyword>
<evidence type="ECO:0000313" key="2">
    <source>
        <dbReference type="EMBL" id="CEM39917.1"/>
    </source>
</evidence>
<dbReference type="VEuPathDB" id="CryptoDB:Vbra_19835"/>
<gene>
    <name evidence="2" type="ORF">Vbra_19835</name>
</gene>
<organism evidence="2 3">
    <name type="scientific">Vitrella brassicaformis (strain CCMP3155)</name>
    <dbReference type="NCBI Taxonomy" id="1169540"/>
    <lineage>
        <taxon>Eukaryota</taxon>
        <taxon>Sar</taxon>
        <taxon>Alveolata</taxon>
        <taxon>Colpodellida</taxon>
        <taxon>Vitrellaceae</taxon>
        <taxon>Vitrella</taxon>
    </lineage>
</organism>
<dbReference type="InParanoid" id="A0A0G4H7N5"/>
<name>A0A0G4H7N5_VITBC</name>
<protein>
    <submittedName>
        <fullName evidence="2">Uncharacterized protein</fullName>
    </submittedName>
</protein>
<evidence type="ECO:0000313" key="3">
    <source>
        <dbReference type="Proteomes" id="UP000041254"/>
    </source>
</evidence>
<dbReference type="AlphaFoldDB" id="A0A0G4H7N5"/>
<sequence>MNLSVLVQRSLDPPLFFLDDLKLVFASKEPRLLPDCCPDHHVVSEMQGQWRKNAQGKGNDDSAGATGATSRRCIDTTAQVKKAKELKTAKKKISQARSDGLLE</sequence>
<dbReference type="Proteomes" id="UP000041254">
    <property type="component" value="Unassembled WGS sequence"/>
</dbReference>
<reference evidence="2 3" key="1">
    <citation type="submission" date="2014-11" db="EMBL/GenBank/DDBJ databases">
        <authorList>
            <person name="Zhu J."/>
            <person name="Qi W."/>
            <person name="Song R."/>
        </authorList>
    </citation>
    <scope>NUCLEOTIDE SEQUENCE [LARGE SCALE GENOMIC DNA]</scope>
</reference>
<proteinExistence type="predicted"/>
<dbReference type="EMBL" id="CDMY01001057">
    <property type="protein sequence ID" value="CEM39917.1"/>
    <property type="molecule type" value="Genomic_DNA"/>
</dbReference>